<dbReference type="Proteomes" id="UP001523550">
    <property type="component" value="Unassembled WGS sequence"/>
</dbReference>
<dbReference type="InterPro" id="IPR000182">
    <property type="entry name" value="GNAT_dom"/>
</dbReference>
<dbReference type="GO" id="GO:0016746">
    <property type="term" value="F:acyltransferase activity"/>
    <property type="evidence" value="ECO:0007669"/>
    <property type="project" value="UniProtKB-KW"/>
</dbReference>
<dbReference type="EC" id="2.3.1.-" evidence="2"/>
<dbReference type="EMBL" id="JALJYF010000002">
    <property type="protein sequence ID" value="MCP1728049.1"/>
    <property type="molecule type" value="Genomic_DNA"/>
</dbReference>
<keyword evidence="3" id="KW-1185">Reference proteome</keyword>
<dbReference type="PROSITE" id="PS51186">
    <property type="entry name" value="GNAT"/>
    <property type="match status" value="1"/>
</dbReference>
<evidence type="ECO:0000259" key="1">
    <source>
        <dbReference type="PROSITE" id="PS51186"/>
    </source>
</evidence>
<keyword evidence="2" id="KW-0808">Transferase</keyword>
<name>A0ABT1G9T3_9GAMM</name>
<dbReference type="InterPro" id="IPR016181">
    <property type="entry name" value="Acyl_CoA_acyltransferase"/>
</dbReference>
<accession>A0ABT1G9T3</accession>
<feature type="domain" description="N-acetyltransferase" evidence="1">
    <location>
        <begin position="2"/>
        <end position="154"/>
    </location>
</feature>
<protein>
    <submittedName>
        <fullName evidence="2">Acetyltransferase</fullName>
        <ecNumber evidence="2">2.3.1.-</ecNumber>
    </submittedName>
</protein>
<dbReference type="RefSeq" id="WP_253449463.1">
    <property type="nucleotide sequence ID" value="NZ_JALJYF010000002.1"/>
</dbReference>
<dbReference type="SUPFAM" id="SSF55729">
    <property type="entry name" value="Acyl-CoA N-acyltransferases (Nat)"/>
    <property type="match status" value="1"/>
</dbReference>
<organism evidence="2 3">
    <name type="scientific">Natronospira proteinivora</name>
    <dbReference type="NCBI Taxonomy" id="1807133"/>
    <lineage>
        <taxon>Bacteria</taxon>
        <taxon>Pseudomonadati</taxon>
        <taxon>Pseudomonadota</taxon>
        <taxon>Gammaproteobacteria</taxon>
        <taxon>Natronospirales</taxon>
        <taxon>Natronospiraceae</taxon>
        <taxon>Natronospira</taxon>
    </lineage>
</organism>
<dbReference type="CDD" id="cd04301">
    <property type="entry name" value="NAT_SF"/>
    <property type="match status" value="1"/>
</dbReference>
<proteinExistence type="predicted"/>
<reference evidence="2 3" key="1">
    <citation type="submission" date="2022-03" db="EMBL/GenBank/DDBJ databases">
        <title>Genomic Encyclopedia of Type Strains, Phase III (KMG-III): the genomes of soil and plant-associated and newly described type strains.</title>
        <authorList>
            <person name="Whitman W."/>
        </authorList>
    </citation>
    <scope>NUCLEOTIDE SEQUENCE [LARGE SCALE GENOMIC DNA]</scope>
    <source>
        <strain evidence="2 3">BSker1</strain>
    </source>
</reference>
<keyword evidence="2" id="KW-0012">Acyltransferase</keyword>
<evidence type="ECO:0000313" key="2">
    <source>
        <dbReference type="EMBL" id="MCP1728049.1"/>
    </source>
</evidence>
<evidence type="ECO:0000313" key="3">
    <source>
        <dbReference type="Proteomes" id="UP001523550"/>
    </source>
</evidence>
<dbReference type="Gene3D" id="3.40.630.30">
    <property type="match status" value="1"/>
</dbReference>
<comment type="caution">
    <text evidence="2">The sequence shown here is derived from an EMBL/GenBank/DDBJ whole genome shotgun (WGS) entry which is preliminary data.</text>
</comment>
<dbReference type="Pfam" id="PF13527">
    <property type="entry name" value="Acetyltransf_9"/>
    <property type="match status" value="1"/>
</dbReference>
<sequence length="170" mass="18197">MLSIREEEPGDINALTRVHQAAFGRSDEGELVARLRENDQLSISLVATVGEHPVGHIAFSPVQPAIAGIQAPPLALGPVGIDPEHERRGIASRLVQAGLEKAEALGTPYVVVLGDPTFYGRLGFEPINKHELQGDYPADEAFRILVLSKGKLPPAGSHIQYVPAFEGLPT</sequence>
<gene>
    <name evidence="2" type="ORF">J2T60_002049</name>
</gene>